<dbReference type="Proteomes" id="UP001311232">
    <property type="component" value="Unassembled WGS sequence"/>
</dbReference>
<feature type="region of interest" description="Disordered" evidence="1">
    <location>
        <begin position="66"/>
        <end position="88"/>
    </location>
</feature>
<protein>
    <submittedName>
        <fullName evidence="2">Uncharacterized protein</fullName>
    </submittedName>
</protein>
<comment type="caution">
    <text evidence="2">The sequence shown here is derived from an EMBL/GenBank/DDBJ whole genome shotgun (WGS) entry which is preliminary data.</text>
</comment>
<evidence type="ECO:0000313" key="3">
    <source>
        <dbReference type="Proteomes" id="UP001311232"/>
    </source>
</evidence>
<name>A0AAV9RC59_9TELE</name>
<proteinExistence type="predicted"/>
<evidence type="ECO:0000256" key="1">
    <source>
        <dbReference type="SAM" id="MobiDB-lite"/>
    </source>
</evidence>
<keyword evidence="3" id="KW-1185">Reference proteome</keyword>
<dbReference type="AlphaFoldDB" id="A0AAV9RC59"/>
<evidence type="ECO:0000313" key="2">
    <source>
        <dbReference type="EMBL" id="KAK5607003.1"/>
    </source>
</evidence>
<sequence>MRPSRLEMCAELRRRSRCRTDAEPMQSPLPPRKGRRASDALVMEATKPRCPHIEEEVLLRSLRYSGGAASHREEEEEGAEGSGEREGRVGCSLLRKTVMIKTLRA</sequence>
<reference evidence="2 3" key="1">
    <citation type="submission" date="2021-06" db="EMBL/GenBank/DDBJ databases">
        <authorList>
            <person name="Palmer J.M."/>
        </authorList>
    </citation>
    <scope>NUCLEOTIDE SEQUENCE [LARGE SCALE GENOMIC DNA]</scope>
    <source>
        <strain evidence="2 3">MEX-2019</strain>
        <tissue evidence="2">Muscle</tissue>
    </source>
</reference>
<feature type="region of interest" description="Disordered" evidence="1">
    <location>
        <begin position="18"/>
        <end position="37"/>
    </location>
</feature>
<organism evidence="2 3">
    <name type="scientific">Crenichthys baileyi</name>
    <name type="common">White River springfish</name>
    <dbReference type="NCBI Taxonomy" id="28760"/>
    <lineage>
        <taxon>Eukaryota</taxon>
        <taxon>Metazoa</taxon>
        <taxon>Chordata</taxon>
        <taxon>Craniata</taxon>
        <taxon>Vertebrata</taxon>
        <taxon>Euteleostomi</taxon>
        <taxon>Actinopterygii</taxon>
        <taxon>Neopterygii</taxon>
        <taxon>Teleostei</taxon>
        <taxon>Neoteleostei</taxon>
        <taxon>Acanthomorphata</taxon>
        <taxon>Ovalentaria</taxon>
        <taxon>Atherinomorphae</taxon>
        <taxon>Cyprinodontiformes</taxon>
        <taxon>Goodeidae</taxon>
        <taxon>Crenichthys</taxon>
    </lineage>
</organism>
<dbReference type="EMBL" id="JAHHUM010002037">
    <property type="protein sequence ID" value="KAK5607003.1"/>
    <property type="molecule type" value="Genomic_DNA"/>
</dbReference>
<accession>A0AAV9RC59</accession>
<gene>
    <name evidence="2" type="ORF">CRENBAI_010276</name>
</gene>